<accession>A0A3B6C514</accession>
<dbReference type="Gramene" id="TraesCS2B03G0634500.1">
    <property type="protein sequence ID" value="TraesCS2B03G0634500.1.CDS"/>
    <property type="gene ID" value="TraesCS2B03G0634500"/>
</dbReference>
<protein>
    <submittedName>
        <fullName evidence="1">Uncharacterized protein</fullName>
    </submittedName>
</protein>
<reference evidence="1" key="1">
    <citation type="submission" date="2018-08" db="EMBL/GenBank/DDBJ databases">
        <authorList>
            <person name="Rossello M."/>
        </authorList>
    </citation>
    <scope>NUCLEOTIDE SEQUENCE [LARGE SCALE GENOMIC DNA]</scope>
    <source>
        <strain evidence="1">cv. Chinese Spring</strain>
    </source>
</reference>
<dbReference type="Gramene" id="TraesCLE_scaffold_037859_01G000200.1">
    <property type="protein sequence ID" value="TraesCLE_scaffold_037859_01G000200.1"/>
    <property type="gene ID" value="TraesCLE_scaffold_037859_01G000200"/>
</dbReference>
<dbReference type="STRING" id="4565.A0A3B6C514"/>
<dbReference type="PROSITE" id="PS01211">
    <property type="entry name" value="UPF0001"/>
    <property type="match status" value="1"/>
</dbReference>
<dbReference type="OrthoDB" id="10577502at2759"/>
<dbReference type="Gramene" id="TraesROB_scaffold_046627_01G000200.1">
    <property type="protein sequence ID" value="TraesROB_scaffold_046627_01G000200.1"/>
    <property type="gene ID" value="TraesROB_scaffold_046627_01G000200"/>
</dbReference>
<dbReference type="Gramene" id="TraesCAD_scaffold_049110_01G000100.1">
    <property type="protein sequence ID" value="TraesCAD_scaffold_049110_01G000100.1"/>
    <property type="gene ID" value="TraesCAD_scaffold_049110_01G000100"/>
</dbReference>
<dbReference type="PANTHER" id="PTHR10146">
    <property type="entry name" value="PROLINE SYNTHETASE CO-TRANSCRIBED BACTERIAL HOMOLOG PROTEIN"/>
    <property type="match status" value="1"/>
</dbReference>
<keyword evidence="2" id="KW-1185">Reference proteome</keyword>
<dbReference type="PaxDb" id="4565-Traes_1BS_23F85A1B8.1"/>
<dbReference type="PANTHER" id="PTHR10146:SF16">
    <property type="entry name" value="PYRIDOXAL PHOSPHATE HOMEOSTASIS PROTEIN"/>
    <property type="match status" value="1"/>
</dbReference>
<reference evidence="1" key="2">
    <citation type="submission" date="2018-10" db="UniProtKB">
        <authorList>
            <consortium name="EnsemblPlants"/>
        </authorList>
    </citation>
    <scope>IDENTIFICATION</scope>
</reference>
<dbReference type="EnsemblPlants" id="TraesCS2B02G255500.1">
    <property type="protein sequence ID" value="TraesCS2B02G255500.1"/>
    <property type="gene ID" value="TraesCS2B02G255500"/>
</dbReference>
<dbReference type="Gramene" id="TraesCS2B02G255500.1">
    <property type="protein sequence ID" value="TraesCS2B02G255500.1"/>
    <property type="gene ID" value="TraesCS2B02G255500"/>
</dbReference>
<organism evidence="1">
    <name type="scientific">Triticum aestivum</name>
    <name type="common">Wheat</name>
    <dbReference type="NCBI Taxonomy" id="4565"/>
    <lineage>
        <taxon>Eukaryota</taxon>
        <taxon>Viridiplantae</taxon>
        <taxon>Streptophyta</taxon>
        <taxon>Embryophyta</taxon>
        <taxon>Tracheophyta</taxon>
        <taxon>Spermatophyta</taxon>
        <taxon>Magnoliopsida</taxon>
        <taxon>Liliopsida</taxon>
        <taxon>Poales</taxon>
        <taxon>Poaceae</taxon>
        <taxon>BOP clade</taxon>
        <taxon>Pooideae</taxon>
        <taxon>Triticodae</taxon>
        <taxon>Triticeae</taxon>
        <taxon>Triticinae</taxon>
        <taxon>Triticum</taxon>
    </lineage>
</organism>
<dbReference type="GO" id="GO:0030170">
    <property type="term" value="F:pyridoxal phosphate binding"/>
    <property type="evidence" value="ECO:0007669"/>
    <property type="project" value="InterPro"/>
</dbReference>
<name>A0A3B6C514_WHEAT</name>
<evidence type="ECO:0000313" key="1">
    <source>
        <dbReference type="EnsemblPlants" id="TraesCS2B02G255500.1"/>
    </source>
</evidence>
<dbReference type="Proteomes" id="UP000019116">
    <property type="component" value="Chromosome 2B"/>
</dbReference>
<dbReference type="Gramene" id="TraesRN2B0100642200.1">
    <property type="protein sequence ID" value="TraesRN2B0100642200.1"/>
    <property type="gene ID" value="TraesRN2B0100642200"/>
</dbReference>
<dbReference type="InterPro" id="IPR029066">
    <property type="entry name" value="PLP-binding_barrel"/>
</dbReference>
<evidence type="ECO:0000313" key="2">
    <source>
        <dbReference type="Proteomes" id="UP000019116"/>
    </source>
</evidence>
<dbReference type="SUPFAM" id="SSF51419">
    <property type="entry name" value="PLP-binding barrel"/>
    <property type="match status" value="1"/>
</dbReference>
<dbReference type="Gene3D" id="3.20.20.10">
    <property type="entry name" value="Alanine racemase"/>
    <property type="match status" value="1"/>
</dbReference>
<proteinExistence type="predicted"/>
<dbReference type="InterPro" id="IPR011078">
    <property type="entry name" value="PyrdxlP_homeostasis"/>
</dbReference>
<dbReference type="AlphaFoldDB" id="A0A3B6C514"/>
<dbReference type="Gramene" id="TraesWEE_scaffold_042241_01G000200.1">
    <property type="protein sequence ID" value="TraesWEE_scaffold_042241_01G000200.1"/>
    <property type="gene ID" value="TraesWEE_scaffold_042241_01G000200"/>
</dbReference>
<sequence>MLARAGRAAEQSRPAAEAVRVVAIGKTKPVSLLRQLRRELRPGVYHQGAAGEATSPGLDWTRLGWVAGSPSVCWLIDSALFSCLLQLPEDIRWHFVGHLQSNKVKSLVGTQEGAKEMLDQGMEALRAEEHIAADAGGRAGEPRIGGSADWCFDEEIGWHCLVFLCILVCL</sequence>